<comment type="caution">
    <text evidence="1">The sequence shown here is derived from an EMBL/GenBank/DDBJ whole genome shotgun (WGS) entry which is preliminary data.</text>
</comment>
<dbReference type="AlphaFoldDB" id="A0A4R3K6J9"/>
<dbReference type="RefSeq" id="WP_132549973.1">
    <property type="nucleotide sequence ID" value="NZ_SMAA01000010.1"/>
</dbReference>
<dbReference type="NCBIfam" id="TIGR01484">
    <property type="entry name" value="HAD-SF-IIB"/>
    <property type="match status" value="1"/>
</dbReference>
<dbReference type="SUPFAM" id="SSF56784">
    <property type="entry name" value="HAD-like"/>
    <property type="match status" value="1"/>
</dbReference>
<gene>
    <name evidence="1" type="ORF">EDC37_11048</name>
</gene>
<proteinExistence type="predicted"/>
<dbReference type="EMBL" id="SMAA01000010">
    <property type="protein sequence ID" value="TCS78417.1"/>
    <property type="molecule type" value="Genomic_DNA"/>
</dbReference>
<accession>A0A4R3K6J9</accession>
<dbReference type="InterPro" id="IPR036412">
    <property type="entry name" value="HAD-like_sf"/>
</dbReference>
<dbReference type="InterPro" id="IPR006379">
    <property type="entry name" value="HAD-SF_hydro_IIB"/>
</dbReference>
<dbReference type="OrthoDB" id="306707at2"/>
<dbReference type="Proteomes" id="UP000295188">
    <property type="component" value="Unassembled WGS sequence"/>
</dbReference>
<sequence length="262" mass="28644">MKIAASDFDRTLFFPKEHFPDKNGIAQTDMAAVDTWHAAGHHFGIVTGRSYQMLLHGVKDSPLHYDFAVCLTGAAIYDKTGGLISQSAIDNTISRKVISLPILQHSCHIACLTAYAAYICVQSETSWFRTLAKPIAFTQIDFFTAQCLKGICQISLQYEDEETAAAAVNEINNLQLGVTAYRNVQAIDIVRTDVNKAAGLNSILQANKWADNEVLTIGDGLNDLPMIKGFEGFTITSACAEVKQCANKIYGSVAEMLLDNLK</sequence>
<dbReference type="Gene3D" id="3.40.50.1000">
    <property type="entry name" value="HAD superfamily/HAD-like"/>
    <property type="match status" value="1"/>
</dbReference>
<keyword evidence="2" id="KW-1185">Reference proteome</keyword>
<evidence type="ECO:0000313" key="2">
    <source>
        <dbReference type="Proteomes" id="UP000295188"/>
    </source>
</evidence>
<dbReference type="Gene3D" id="3.30.1240.10">
    <property type="match status" value="1"/>
</dbReference>
<dbReference type="GO" id="GO:0016791">
    <property type="term" value="F:phosphatase activity"/>
    <property type="evidence" value="ECO:0007669"/>
    <property type="project" value="TreeGrafter"/>
</dbReference>
<evidence type="ECO:0000313" key="1">
    <source>
        <dbReference type="EMBL" id="TCS78417.1"/>
    </source>
</evidence>
<dbReference type="PANTHER" id="PTHR10000">
    <property type="entry name" value="PHOSPHOSERINE PHOSPHATASE"/>
    <property type="match status" value="1"/>
</dbReference>
<organism evidence="1 2">
    <name type="scientific">Pectinatus cerevisiiphilus</name>
    <dbReference type="NCBI Taxonomy" id="86956"/>
    <lineage>
        <taxon>Bacteria</taxon>
        <taxon>Bacillati</taxon>
        <taxon>Bacillota</taxon>
        <taxon>Negativicutes</taxon>
        <taxon>Selenomonadales</taxon>
        <taxon>Selenomonadaceae</taxon>
        <taxon>Pectinatus</taxon>
    </lineage>
</organism>
<name>A0A4R3K6J9_9FIRM</name>
<dbReference type="Pfam" id="PF08282">
    <property type="entry name" value="Hydrolase_3"/>
    <property type="match status" value="1"/>
</dbReference>
<dbReference type="GO" id="GO:0005829">
    <property type="term" value="C:cytosol"/>
    <property type="evidence" value="ECO:0007669"/>
    <property type="project" value="TreeGrafter"/>
</dbReference>
<reference evidence="1 2" key="1">
    <citation type="submission" date="2019-03" db="EMBL/GenBank/DDBJ databases">
        <title>Genomic Encyclopedia of Type Strains, Phase IV (KMG-IV): sequencing the most valuable type-strain genomes for metagenomic binning, comparative biology and taxonomic classification.</title>
        <authorList>
            <person name="Goeker M."/>
        </authorList>
    </citation>
    <scope>NUCLEOTIDE SEQUENCE [LARGE SCALE GENOMIC DNA]</scope>
    <source>
        <strain evidence="1 2">DSM 20467</strain>
    </source>
</reference>
<protein>
    <submittedName>
        <fullName evidence="1">Uncharacterized protein</fullName>
    </submittedName>
</protein>
<dbReference type="InterPro" id="IPR023214">
    <property type="entry name" value="HAD_sf"/>
</dbReference>
<dbReference type="PANTHER" id="PTHR10000:SF8">
    <property type="entry name" value="HAD SUPERFAMILY HYDROLASE-LIKE, TYPE 3"/>
    <property type="match status" value="1"/>
</dbReference>
<dbReference type="GO" id="GO:0000287">
    <property type="term" value="F:magnesium ion binding"/>
    <property type="evidence" value="ECO:0007669"/>
    <property type="project" value="TreeGrafter"/>
</dbReference>